<feature type="domain" description="Glyceraldehyde 3-phosphate dehydrogenase catalytic" evidence="5">
    <location>
        <begin position="155"/>
        <end position="305"/>
    </location>
</feature>
<feature type="active site" description="Nucleophile" evidence="3">
    <location>
        <position position="150"/>
    </location>
</feature>
<dbReference type="Proteomes" id="UP000823824">
    <property type="component" value="Unassembled WGS sequence"/>
</dbReference>
<proteinExistence type="predicted"/>
<dbReference type="GO" id="GO:0005737">
    <property type="term" value="C:cytoplasm"/>
    <property type="evidence" value="ECO:0007669"/>
    <property type="project" value="InterPro"/>
</dbReference>
<dbReference type="SUPFAM" id="SSF51735">
    <property type="entry name" value="NAD(P)-binding Rossmann-fold domains"/>
    <property type="match status" value="1"/>
</dbReference>
<protein>
    <submittedName>
        <fullName evidence="6">Type II glyceraldehyde-3-phosphate dehydrogenase</fullName>
        <ecNumber evidence="6">1.2.1.59</ecNumber>
    </submittedName>
</protein>
<dbReference type="SUPFAM" id="SSF55347">
    <property type="entry name" value="Glyceraldehyde-3-phosphate dehydrogenase-like, C-terminal domain"/>
    <property type="match status" value="1"/>
</dbReference>
<evidence type="ECO:0000313" key="7">
    <source>
        <dbReference type="Proteomes" id="UP000823824"/>
    </source>
</evidence>
<keyword evidence="2 4" id="KW-0520">NAD</keyword>
<reference evidence="6" key="2">
    <citation type="submission" date="2021-04" db="EMBL/GenBank/DDBJ databases">
        <authorList>
            <person name="Gilroy R."/>
        </authorList>
    </citation>
    <scope>NUCLEOTIDE SEQUENCE</scope>
    <source>
        <strain evidence="6">ChiBcec18-1249</strain>
    </source>
</reference>
<dbReference type="Gene3D" id="3.40.50.720">
    <property type="entry name" value="NAD(P)-binding Rossmann-like Domain"/>
    <property type="match status" value="1"/>
</dbReference>
<dbReference type="Pfam" id="PF02800">
    <property type="entry name" value="Gp_dh_C"/>
    <property type="match status" value="1"/>
</dbReference>
<dbReference type="GO" id="GO:0051287">
    <property type="term" value="F:NAD binding"/>
    <property type="evidence" value="ECO:0007669"/>
    <property type="project" value="InterPro"/>
</dbReference>
<dbReference type="CDD" id="cd18127">
    <property type="entry name" value="GAPDH_II_C"/>
    <property type="match status" value="1"/>
</dbReference>
<dbReference type="GO" id="GO:0050661">
    <property type="term" value="F:NADP binding"/>
    <property type="evidence" value="ECO:0007669"/>
    <property type="project" value="InterPro"/>
</dbReference>
<keyword evidence="1 6" id="KW-0560">Oxidoreductase</keyword>
<dbReference type="GO" id="GO:0006096">
    <property type="term" value="P:glycolytic process"/>
    <property type="evidence" value="ECO:0007669"/>
    <property type="project" value="InterPro"/>
</dbReference>
<dbReference type="NCBIfam" id="TIGR01546">
    <property type="entry name" value="GAPDH-II_archae"/>
    <property type="match status" value="1"/>
</dbReference>
<reference evidence="6" key="1">
    <citation type="journal article" date="2021" name="PeerJ">
        <title>Extensive microbial diversity within the chicken gut microbiome revealed by metagenomics and culture.</title>
        <authorList>
            <person name="Gilroy R."/>
            <person name="Ravi A."/>
            <person name="Getino M."/>
            <person name="Pursley I."/>
            <person name="Horton D.L."/>
            <person name="Alikhan N.F."/>
            <person name="Baker D."/>
            <person name="Gharbi K."/>
            <person name="Hall N."/>
            <person name="Watson M."/>
            <person name="Adriaenssens E.M."/>
            <person name="Foster-Nyarko E."/>
            <person name="Jarju S."/>
            <person name="Secka A."/>
            <person name="Antonio M."/>
            <person name="Oren A."/>
            <person name="Chaudhuri R.R."/>
            <person name="La Ragione R."/>
            <person name="Hildebrand F."/>
            <person name="Pallen M.J."/>
        </authorList>
    </citation>
    <scope>NUCLEOTIDE SEQUENCE</scope>
    <source>
        <strain evidence="6">ChiBcec18-1249</strain>
    </source>
</reference>
<sequence>MKKIRVGVAGYGTIGQRLADGVAFQEDMELVGIADLAPTLSLQALRENDMIGANGVEYKLYLVEGADPAAFAAKHIPVAGTFEELCRSVDIMLDSSPAGVGARNKAIYTRLGVKAIFQGGEKNDVADVFFHGYANYEQGLGQDYLKLTSCNTTGLIRSVDCLDRAFGIEKVAITIIRRVADPGDYHRGLTNALQMEKAPSHQALDLMTIMPHISATGILVHTPVTHGHIITVVASGKDGRKITREEALAAFSAHPRIRVVTVDSGFQGNTSFFKYARDLGNRRGDMYEIGLWADSVVESGNDIMYAINVPQESVTIPETMDAVRAALRMQPTREEGTAATNRYLKIGRFKSAV</sequence>
<dbReference type="PIRSF" id="PIRSF000149">
    <property type="entry name" value="GAP_DH"/>
    <property type="match status" value="1"/>
</dbReference>
<organism evidence="6 7">
    <name type="scientific">Candidatus Oscillibacter excrementigallinarum</name>
    <dbReference type="NCBI Taxonomy" id="2838716"/>
    <lineage>
        <taxon>Bacteria</taxon>
        <taxon>Bacillati</taxon>
        <taxon>Bacillota</taxon>
        <taxon>Clostridia</taxon>
        <taxon>Eubacteriales</taxon>
        <taxon>Oscillospiraceae</taxon>
        <taxon>Oscillibacter</taxon>
    </lineage>
</organism>
<evidence type="ECO:0000259" key="5">
    <source>
        <dbReference type="Pfam" id="PF02800"/>
    </source>
</evidence>
<dbReference type="EC" id="1.2.1.59" evidence="6"/>
<dbReference type="CDD" id="cd02278">
    <property type="entry name" value="GAPDH_II_N"/>
    <property type="match status" value="1"/>
</dbReference>
<dbReference type="GO" id="GO:0043891">
    <property type="term" value="F:glyceraldehyde-3-phosphate dehydrogenase [NAD(P)+] (phosphorylating) activity"/>
    <property type="evidence" value="ECO:0007669"/>
    <property type="project" value="UniProtKB-EC"/>
</dbReference>
<comment type="caution">
    <text evidence="6">The sequence shown here is derived from an EMBL/GenBank/DDBJ whole genome shotgun (WGS) entry which is preliminary data.</text>
</comment>
<dbReference type="NCBIfam" id="NF003251">
    <property type="entry name" value="PRK04207.1"/>
    <property type="match status" value="1"/>
</dbReference>
<dbReference type="Gene3D" id="3.30.360.10">
    <property type="entry name" value="Dihydrodipicolinate Reductase, domain 2"/>
    <property type="match status" value="1"/>
</dbReference>
<dbReference type="EMBL" id="DWZJ01000034">
    <property type="protein sequence ID" value="HJB12964.1"/>
    <property type="molecule type" value="Genomic_DNA"/>
</dbReference>
<evidence type="ECO:0000256" key="3">
    <source>
        <dbReference type="PIRSR" id="PIRSR000149-1"/>
    </source>
</evidence>
<gene>
    <name evidence="6" type="ORF">H9787_04565</name>
</gene>
<dbReference type="InterPro" id="IPR036291">
    <property type="entry name" value="NAD(P)-bd_dom_sf"/>
</dbReference>
<accession>A0A9D2RR04</accession>
<dbReference type="InterPro" id="IPR020831">
    <property type="entry name" value="GlycerAld/Erythrose_P_DH"/>
</dbReference>
<evidence type="ECO:0000313" key="6">
    <source>
        <dbReference type="EMBL" id="HJB12964.1"/>
    </source>
</evidence>
<keyword evidence="4" id="KW-0547">Nucleotide-binding</keyword>
<evidence type="ECO:0000256" key="2">
    <source>
        <dbReference type="ARBA" id="ARBA00023027"/>
    </source>
</evidence>
<dbReference type="InterPro" id="IPR020829">
    <property type="entry name" value="GlycerAld_3-P_DH_cat"/>
</dbReference>
<dbReference type="AlphaFoldDB" id="A0A9D2RR04"/>
<name>A0A9D2RR04_9FIRM</name>
<dbReference type="InterPro" id="IPR006436">
    <property type="entry name" value="Glyceraldehyde-3-P_DH_2_arc"/>
</dbReference>
<evidence type="ECO:0000256" key="4">
    <source>
        <dbReference type="PIRSR" id="PIRSR000149-3"/>
    </source>
</evidence>
<feature type="binding site" evidence="4">
    <location>
        <position position="35"/>
    </location>
    <ligand>
        <name>NAD(+)</name>
        <dbReference type="ChEBI" id="CHEBI:57540"/>
    </ligand>
</feature>
<evidence type="ECO:0000256" key="1">
    <source>
        <dbReference type="ARBA" id="ARBA00023002"/>
    </source>
</evidence>